<reference evidence="3" key="1">
    <citation type="journal article" date="2019" name="Int. J. Syst. Evol. Microbiol.">
        <title>The Global Catalogue of Microorganisms (GCM) 10K type strain sequencing project: providing services to taxonomists for standard genome sequencing and annotation.</title>
        <authorList>
            <consortium name="The Broad Institute Genomics Platform"/>
            <consortium name="The Broad Institute Genome Sequencing Center for Infectious Disease"/>
            <person name="Wu L."/>
            <person name="Ma J."/>
        </authorList>
    </citation>
    <scope>NUCLEOTIDE SEQUENCE [LARGE SCALE GENOMIC DNA]</scope>
    <source>
        <strain evidence="3">JCM 16702</strain>
    </source>
</reference>
<gene>
    <name evidence="2" type="ORF">GCM10022214_29960</name>
</gene>
<accession>A0ABP7VQV7</accession>
<feature type="region of interest" description="Disordered" evidence="1">
    <location>
        <begin position="38"/>
        <end position="69"/>
    </location>
</feature>
<proteinExistence type="predicted"/>
<feature type="compositionally biased region" description="Low complexity" evidence="1">
    <location>
        <begin position="38"/>
        <end position="49"/>
    </location>
</feature>
<evidence type="ECO:0000313" key="2">
    <source>
        <dbReference type="EMBL" id="GAA4071990.1"/>
    </source>
</evidence>
<name>A0ABP7VQV7_9ACTN</name>
<dbReference type="Proteomes" id="UP001500683">
    <property type="component" value="Unassembled WGS sequence"/>
</dbReference>
<dbReference type="EMBL" id="BAAAZG010000017">
    <property type="protein sequence ID" value="GAA4071990.1"/>
    <property type="molecule type" value="Genomic_DNA"/>
</dbReference>
<organism evidence="2 3">
    <name type="scientific">Actinomadura miaoliensis</name>
    <dbReference type="NCBI Taxonomy" id="430685"/>
    <lineage>
        <taxon>Bacteria</taxon>
        <taxon>Bacillati</taxon>
        <taxon>Actinomycetota</taxon>
        <taxon>Actinomycetes</taxon>
        <taxon>Streptosporangiales</taxon>
        <taxon>Thermomonosporaceae</taxon>
        <taxon>Actinomadura</taxon>
    </lineage>
</organism>
<evidence type="ECO:0000256" key="1">
    <source>
        <dbReference type="SAM" id="MobiDB-lite"/>
    </source>
</evidence>
<evidence type="ECO:0000313" key="3">
    <source>
        <dbReference type="Proteomes" id="UP001500683"/>
    </source>
</evidence>
<sequence>MSLERHPMVDALVVTSVGQSQAEEVRDQWRRASAVACGPVGGASASGPAPASPEVPPADDALTENYRKI</sequence>
<comment type="caution">
    <text evidence="2">The sequence shown here is derived from an EMBL/GenBank/DDBJ whole genome shotgun (WGS) entry which is preliminary data.</text>
</comment>
<keyword evidence="3" id="KW-1185">Reference proteome</keyword>
<protein>
    <submittedName>
        <fullName evidence="2">Uncharacterized protein</fullName>
    </submittedName>
</protein>